<feature type="binding site" evidence="11">
    <location>
        <position position="37"/>
    </location>
    <ligand>
        <name>NAD(+)</name>
        <dbReference type="ChEBI" id="CHEBI:57540"/>
    </ligand>
</feature>
<organism evidence="13 14">
    <name type="scientific">Xylocopilactobacillus apis</name>
    <dbReference type="NCBI Taxonomy" id="2932183"/>
    <lineage>
        <taxon>Bacteria</taxon>
        <taxon>Bacillati</taxon>
        <taxon>Bacillota</taxon>
        <taxon>Bacilli</taxon>
        <taxon>Lactobacillales</taxon>
        <taxon>Lactobacillaceae</taxon>
        <taxon>Xylocopilactobacillus</taxon>
    </lineage>
</organism>
<dbReference type="PROSITE" id="PS00913">
    <property type="entry name" value="ADH_IRON_1"/>
    <property type="match status" value="1"/>
</dbReference>
<evidence type="ECO:0000259" key="12">
    <source>
        <dbReference type="Pfam" id="PF00465"/>
    </source>
</evidence>
<dbReference type="InterPro" id="IPR001670">
    <property type="entry name" value="ADH_Fe/GldA"/>
</dbReference>
<reference evidence="13 14" key="1">
    <citation type="journal article" date="2023" name="Microbiol. Spectr.">
        <title>Symbiosis of Carpenter Bees with Uncharacterized Lactic Acid Bacteria Showing NAD Auxotrophy.</title>
        <authorList>
            <person name="Kawasaki S."/>
            <person name="Ozawa K."/>
            <person name="Mori T."/>
            <person name="Yamamoto A."/>
            <person name="Ito M."/>
            <person name="Ohkuma M."/>
            <person name="Sakamoto M."/>
            <person name="Matsutani M."/>
        </authorList>
    </citation>
    <scope>NUCLEOTIDE SEQUENCE [LARGE SCALE GENOMIC DNA]</scope>
    <source>
        <strain evidence="13 14">KimC2</strain>
    </source>
</reference>
<evidence type="ECO:0000256" key="4">
    <source>
        <dbReference type="ARBA" id="ARBA00023027"/>
    </source>
</evidence>
<feature type="binding site" evidence="11">
    <location>
        <begin position="116"/>
        <end position="119"/>
    </location>
    <ligand>
        <name>NAD(+)</name>
        <dbReference type="ChEBI" id="CHEBI:57540"/>
    </ligand>
</feature>
<feature type="binding site" evidence="11">
    <location>
        <begin position="94"/>
        <end position="98"/>
    </location>
    <ligand>
        <name>NAD(+)</name>
        <dbReference type="ChEBI" id="CHEBI:57540"/>
    </ligand>
</feature>
<dbReference type="SUPFAM" id="SSF56796">
    <property type="entry name" value="Dehydroquinate synthase-like"/>
    <property type="match status" value="1"/>
</dbReference>
<evidence type="ECO:0000256" key="6">
    <source>
        <dbReference type="ARBA" id="ARBA00039147"/>
    </source>
</evidence>
<feature type="binding site" evidence="11">
    <location>
        <position position="125"/>
    </location>
    <ligand>
        <name>NAD(+)</name>
        <dbReference type="ChEBI" id="CHEBI:57540"/>
    </ligand>
</feature>
<sequence length="367" mass="39578">MAKIFTSPSTYIQGSGMLLKSAQYFQKYGKRILILADDNVLNIIGKKFSDYLAGNGFEIQIVLFSGESSVNEINRISAIAKEKQSEIIIGLGGGKTIDCAKGVADNLNTTLIIAPTTASTDAPCSRISVLYKEDGLMDHYRYYNRNPEVVLVDTRVIVGAPVSLLISGIADALATNVELNDIYQAQSNNMVLGQQTIAARAIGQACEETLFVSAKLAIAANKAHVVTESFERVVDANTLLSGLGFESGGLAAAHAVHNSFTALKGDVHKLSHGQKVAFGTLVELILNGSSVKRFEKFLKFDLELGLPTTLADLHLEDVSNEELMKAASLSCSENDTMGRMPGIIKPEDVFAAIKTVDEYSCEYQEKV</sequence>
<dbReference type="GO" id="GO:0008888">
    <property type="term" value="F:glycerol dehydrogenase (NAD+) activity"/>
    <property type="evidence" value="ECO:0007669"/>
    <property type="project" value="UniProtKB-EC"/>
</dbReference>
<evidence type="ECO:0000313" key="13">
    <source>
        <dbReference type="EMBL" id="BDR55918.1"/>
    </source>
</evidence>
<dbReference type="PANTHER" id="PTHR43616">
    <property type="entry name" value="GLYCEROL DEHYDROGENASE"/>
    <property type="match status" value="1"/>
</dbReference>
<feature type="binding site" evidence="9">
    <location>
        <position position="272"/>
    </location>
    <ligand>
        <name>glycerol</name>
        <dbReference type="ChEBI" id="CHEBI:17754"/>
    </ligand>
</feature>
<dbReference type="PIRSF" id="PIRSF000112">
    <property type="entry name" value="Glycerol_dehydrogenase"/>
    <property type="match status" value="1"/>
</dbReference>
<feature type="binding site" evidence="9">
    <location>
        <position position="171"/>
    </location>
    <ligand>
        <name>glycerol</name>
        <dbReference type="ChEBI" id="CHEBI:17754"/>
    </ligand>
</feature>
<dbReference type="Gene3D" id="3.40.50.1970">
    <property type="match status" value="1"/>
</dbReference>
<dbReference type="RefSeq" id="WP_317697657.1">
    <property type="nucleotide sequence ID" value="NZ_AP026801.1"/>
</dbReference>
<evidence type="ECO:0000313" key="14">
    <source>
        <dbReference type="Proteomes" id="UP001321804"/>
    </source>
</evidence>
<keyword evidence="4 11" id="KW-0520">NAD</keyword>
<evidence type="ECO:0000256" key="3">
    <source>
        <dbReference type="ARBA" id="ARBA00023002"/>
    </source>
</evidence>
<dbReference type="CDD" id="cd08170">
    <property type="entry name" value="GlyDH"/>
    <property type="match status" value="1"/>
</dbReference>
<keyword evidence="9" id="KW-0862">Zinc</keyword>
<evidence type="ECO:0000256" key="11">
    <source>
        <dbReference type="PIRSR" id="PIRSR000112-3"/>
    </source>
</evidence>
<comment type="cofactor">
    <cofactor evidence="9">
        <name>Zn(2+)</name>
        <dbReference type="ChEBI" id="CHEBI:29105"/>
    </cofactor>
    <text evidence="9">Binds 1 zinc ion per subunit.</text>
</comment>
<comment type="pathway">
    <text evidence="5">Polyol metabolism; glycerol fermentation; glycerone phosphate from glycerol (oxidative route): step 1/2.</text>
</comment>
<protein>
    <recommendedName>
        <fullName evidence="7">Glycerol dehydrogenase</fullName>
        <ecNumber evidence="6">1.1.1.6</ecNumber>
    </recommendedName>
</protein>
<dbReference type="Gene3D" id="1.20.1090.10">
    <property type="entry name" value="Dehydroquinate synthase-like - alpha domain"/>
    <property type="match status" value="1"/>
</dbReference>
<evidence type="ECO:0000256" key="8">
    <source>
        <dbReference type="ARBA" id="ARBA00049006"/>
    </source>
</evidence>
<accession>A0AAU9CX89</accession>
<dbReference type="KEGG" id="xak:KIMC2_04800"/>
<dbReference type="GO" id="GO:0005829">
    <property type="term" value="C:cytosol"/>
    <property type="evidence" value="ECO:0007669"/>
    <property type="project" value="TreeGrafter"/>
</dbReference>
<dbReference type="Proteomes" id="UP001321804">
    <property type="component" value="Chromosome"/>
</dbReference>
<proteinExistence type="inferred from homology"/>
<dbReference type="EC" id="1.1.1.6" evidence="6"/>
<dbReference type="AlphaFoldDB" id="A0AAU9CX89"/>
<evidence type="ECO:0000256" key="5">
    <source>
        <dbReference type="ARBA" id="ARBA00037918"/>
    </source>
</evidence>
<feature type="binding site" evidence="11">
    <location>
        <position position="131"/>
    </location>
    <ligand>
        <name>NAD(+)</name>
        <dbReference type="ChEBI" id="CHEBI:57540"/>
    </ligand>
</feature>
<feature type="binding site" evidence="9">
    <location>
        <position position="254"/>
    </location>
    <ligand>
        <name>glycerol</name>
        <dbReference type="ChEBI" id="CHEBI:17754"/>
    </ligand>
</feature>
<dbReference type="GO" id="GO:0046872">
    <property type="term" value="F:metal ion binding"/>
    <property type="evidence" value="ECO:0007669"/>
    <property type="project" value="UniProtKB-KW"/>
</dbReference>
<keyword evidence="14" id="KW-1185">Reference proteome</keyword>
<gene>
    <name evidence="13" type="primary">gldA</name>
    <name evidence="13" type="ORF">KIMC2_04800</name>
</gene>
<keyword evidence="2 9" id="KW-0479">Metal-binding</keyword>
<comment type="catalytic activity">
    <reaction evidence="8">
        <text>glycerol + NAD(+) = dihydroxyacetone + NADH + H(+)</text>
        <dbReference type="Rhea" id="RHEA:13769"/>
        <dbReference type="ChEBI" id="CHEBI:15378"/>
        <dbReference type="ChEBI" id="CHEBI:16016"/>
        <dbReference type="ChEBI" id="CHEBI:17754"/>
        <dbReference type="ChEBI" id="CHEBI:57540"/>
        <dbReference type="ChEBI" id="CHEBI:57945"/>
        <dbReference type="EC" id="1.1.1.6"/>
    </reaction>
</comment>
<keyword evidence="3" id="KW-0560">Oxidoreductase</keyword>
<feature type="domain" description="Alcohol dehydrogenase iron-type/glycerol dehydrogenase GldA" evidence="12">
    <location>
        <begin position="8"/>
        <end position="154"/>
    </location>
</feature>
<evidence type="ECO:0000256" key="9">
    <source>
        <dbReference type="PIRSR" id="PIRSR000112-1"/>
    </source>
</evidence>
<evidence type="ECO:0000256" key="10">
    <source>
        <dbReference type="PIRSR" id="PIRSR000112-2"/>
    </source>
</evidence>
<dbReference type="InterPro" id="IPR018211">
    <property type="entry name" value="ADH_Fe_CS"/>
</dbReference>
<evidence type="ECO:0000256" key="2">
    <source>
        <dbReference type="ARBA" id="ARBA00022723"/>
    </source>
</evidence>
<evidence type="ECO:0000256" key="1">
    <source>
        <dbReference type="ARBA" id="ARBA00007358"/>
    </source>
</evidence>
<dbReference type="NCBIfam" id="NF006941">
    <property type="entry name" value="PRK09423.1"/>
    <property type="match status" value="1"/>
</dbReference>
<evidence type="ECO:0000256" key="7">
    <source>
        <dbReference type="ARBA" id="ARBA00040132"/>
    </source>
</evidence>
<dbReference type="Pfam" id="PF00465">
    <property type="entry name" value="Fe-ADH"/>
    <property type="match status" value="1"/>
</dbReference>
<dbReference type="InterPro" id="IPR016205">
    <property type="entry name" value="Glycerol_DH"/>
</dbReference>
<name>A0AAU9CX89_9LACO</name>
<feature type="binding site" evidence="10">
    <location>
        <position position="121"/>
    </location>
    <ligand>
        <name>glycerol</name>
        <dbReference type="ChEBI" id="CHEBI:17754"/>
    </ligand>
</feature>
<dbReference type="PANTHER" id="PTHR43616:SF5">
    <property type="entry name" value="GLYCEROL DEHYDROGENASE 1"/>
    <property type="match status" value="1"/>
</dbReference>
<dbReference type="EMBL" id="AP026801">
    <property type="protein sequence ID" value="BDR55918.1"/>
    <property type="molecule type" value="Genomic_DNA"/>
</dbReference>
<comment type="similarity">
    <text evidence="1">Belongs to the iron-containing alcohol dehydrogenase family.</text>
</comment>